<organism evidence="3 4">
    <name type="scientific">Zymomonas mobilis</name>
    <dbReference type="NCBI Taxonomy" id="542"/>
    <lineage>
        <taxon>Bacteria</taxon>
        <taxon>Pseudomonadati</taxon>
        <taxon>Pseudomonadota</taxon>
        <taxon>Alphaproteobacteria</taxon>
        <taxon>Sphingomonadales</taxon>
        <taxon>Zymomonadaceae</taxon>
        <taxon>Zymomonas</taxon>
    </lineage>
</organism>
<dbReference type="EMBL" id="VFOF01000001">
    <property type="protein sequence ID" value="TQL17241.1"/>
    <property type="molecule type" value="Genomic_DNA"/>
</dbReference>
<dbReference type="RefSeq" id="WP_141919599.1">
    <property type="nucleotide sequence ID" value="NZ_VFOF01000001.1"/>
</dbReference>
<evidence type="ECO:0000313" key="3">
    <source>
        <dbReference type="EMBL" id="TQL17241.1"/>
    </source>
</evidence>
<dbReference type="AlphaFoldDB" id="A0A542W0X7"/>
<feature type="chain" id="PRO_5022105872" evidence="2">
    <location>
        <begin position="24"/>
        <end position="79"/>
    </location>
</feature>
<feature type="region of interest" description="Disordered" evidence="1">
    <location>
        <begin position="57"/>
        <end position="79"/>
    </location>
</feature>
<evidence type="ECO:0000256" key="2">
    <source>
        <dbReference type="SAM" id="SignalP"/>
    </source>
</evidence>
<evidence type="ECO:0000313" key="4">
    <source>
        <dbReference type="Proteomes" id="UP000316887"/>
    </source>
</evidence>
<proteinExistence type="predicted"/>
<dbReference type="OrthoDB" id="7281717at2"/>
<reference evidence="3 4" key="1">
    <citation type="submission" date="2019-06" db="EMBL/GenBank/DDBJ databases">
        <title>Genome sequencing of Zymomonas mobilis strains for genetic engineering and biofuel applications.</title>
        <authorList>
            <person name="Teravest M."/>
        </authorList>
    </citation>
    <scope>NUCLEOTIDE SEQUENCE [LARGE SCALE GENOMIC DNA]</scope>
    <source>
        <strain evidence="3 4">AN0101</strain>
    </source>
</reference>
<keyword evidence="2" id="KW-0732">Signal</keyword>
<evidence type="ECO:0000256" key="1">
    <source>
        <dbReference type="SAM" id="MobiDB-lite"/>
    </source>
</evidence>
<sequence length="79" mass="8665">MRILLSALTALAVVTTAAVPAFSAPCRDGRGRFVKCGVRPMPPKRCRDNRGKFMKCDIGRDNDRNGPRNDDRGPGNRGH</sequence>
<feature type="signal peptide" evidence="2">
    <location>
        <begin position="1"/>
        <end position="23"/>
    </location>
</feature>
<accession>A0A542W0X7</accession>
<comment type="caution">
    <text evidence="3">The sequence shown here is derived from an EMBL/GenBank/DDBJ whole genome shotgun (WGS) entry which is preliminary data.</text>
</comment>
<protein>
    <submittedName>
        <fullName evidence="3">Uncharacterized protein</fullName>
    </submittedName>
</protein>
<dbReference type="Proteomes" id="UP000316887">
    <property type="component" value="Unassembled WGS sequence"/>
</dbReference>
<name>A0A542W0X7_ZYMMB</name>
<gene>
    <name evidence="3" type="ORF">FBY58_0811</name>
</gene>